<feature type="compositionally biased region" description="Polar residues" evidence="4">
    <location>
        <begin position="12"/>
        <end position="25"/>
    </location>
</feature>
<feature type="region of interest" description="Disordered" evidence="4">
    <location>
        <begin position="1"/>
        <end position="89"/>
    </location>
</feature>
<evidence type="ECO:0000313" key="6">
    <source>
        <dbReference type="EMBL" id="KAJ2934568.1"/>
    </source>
</evidence>
<organism evidence="6 7">
    <name type="scientific">Candolleomyces eurysporus</name>
    <dbReference type="NCBI Taxonomy" id="2828524"/>
    <lineage>
        <taxon>Eukaryota</taxon>
        <taxon>Fungi</taxon>
        <taxon>Dikarya</taxon>
        <taxon>Basidiomycota</taxon>
        <taxon>Agaricomycotina</taxon>
        <taxon>Agaricomycetes</taxon>
        <taxon>Agaricomycetidae</taxon>
        <taxon>Agaricales</taxon>
        <taxon>Agaricineae</taxon>
        <taxon>Psathyrellaceae</taxon>
        <taxon>Candolleomyces</taxon>
    </lineage>
</organism>
<keyword evidence="2" id="KW-0645">Protease</keyword>
<evidence type="ECO:0000256" key="3">
    <source>
        <dbReference type="ARBA" id="ARBA00022801"/>
    </source>
</evidence>
<dbReference type="AlphaFoldDB" id="A0A9W8MMN8"/>
<name>A0A9W8MMN8_9AGAR</name>
<feature type="domain" description="Ubiquitin-like protease family profile" evidence="5">
    <location>
        <begin position="850"/>
        <end position="1024"/>
    </location>
</feature>
<reference evidence="6" key="1">
    <citation type="submission" date="2022-06" db="EMBL/GenBank/DDBJ databases">
        <title>Genome Sequence of Candolleomyces eurysporus.</title>
        <authorList>
            <person name="Buettner E."/>
        </authorList>
    </citation>
    <scope>NUCLEOTIDE SEQUENCE</scope>
    <source>
        <strain evidence="6">VTCC 930004</strain>
    </source>
</reference>
<feature type="non-terminal residue" evidence="6">
    <location>
        <position position="1"/>
    </location>
</feature>
<gene>
    <name evidence="6" type="ORF">H1R20_g2518</name>
</gene>
<dbReference type="GO" id="GO:0006508">
    <property type="term" value="P:proteolysis"/>
    <property type="evidence" value="ECO:0007669"/>
    <property type="project" value="UniProtKB-KW"/>
</dbReference>
<evidence type="ECO:0000256" key="2">
    <source>
        <dbReference type="ARBA" id="ARBA00022670"/>
    </source>
</evidence>
<dbReference type="PANTHER" id="PTHR33096">
    <property type="entry name" value="CXC2 DOMAIN-CONTAINING PROTEIN"/>
    <property type="match status" value="1"/>
</dbReference>
<dbReference type="InterPro" id="IPR038765">
    <property type="entry name" value="Papain-like_cys_pep_sf"/>
</dbReference>
<dbReference type="InterPro" id="IPR003653">
    <property type="entry name" value="Peptidase_C48_C"/>
</dbReference>
<dbReference type="SUPFAM" id="SSF54001">
    <property type="entry name" value="Cysteine proteinases"/>
    <property type="match status" value="1"/>
</dbReference>
<comment type="similarity">
    <text evidence="1">Belongs to the peptidase C48 family.</text>
</comment>
<evidence type="ECO:0000256" key="4">
    <source>
        <dbReference type="SAM" id="MobiDB-lite"/>
    </source>
</evidence>
<dbReference type="PANTHER" id="PTHR33096:SF1">
    <property type="entry name" value="CXC1-LIKE CYSTEINE CLUSTER ASSOCIATED WITH KDZ TRANSPOSASES DOMAIN-CONTAINING PROTEIN"/>
    <property type="match status" value="1"/>
</dbReference>
<evidence type="ECO:0000259" key="5">
    <source>
        <dbReference type="PROSITE" id="PS50600"/>
    </source>
</evidence>
<evidence type="ECO:0000256" key="1">
    <source>
        <dbReference type="ARBA" id="ARBA00005234"/>
    </source>
</evidence>
<dbReference type="EMBL" id="JANBPK010000715">
    <property type="protein sequence ID" value="KAJ2934568.1"/>
    <property type="molecule type" value="Genomic_DNA"/>
</dbReference>
<dbReference type="Pfam" id="PF02902">
    <property type="entry name" value="Peptidase_C48"/>
    <property type="match status" value="1"/>
</dbReference>
<comment type="caution">
    <text evidence="6">The sequence shown here is derived from an EMBL/GenBank/DDBJ whole genome shotgun (WGS) entry which is preliminary data.</text>
</comment>
<dbReference type="OrthoDB" id="3364670at2759"/>
<dbReference type="InterPro" id="IPR040521">
    <property type="entry name" value="KDZ"/>
</dbReference>
<dbReference type="PROSITE" id="PS50600">
    <property type="entry name" value="ULP_PROTEASE"/>
    <property type="match status" value="1"/>
</dbReference>
<sequence>MRGLSQARAQRPVTSGLGTHYSSPQKGRKQKQVRSYAHDRKRQKMEDKLDALKQQATSTSSSALAPIPVDNDSGSGSLACPSDDSDLLQNSRDVDEDWEDADEGLHCDMNKASDCDMLDASAQSPETTCGTNVLTKRLIPDETAQELYERWRALVPSLVPPLLQYMDSTMGQEWVRPPLTLKSKCAQGALCATKKHTVTALLFANFLEYTVQVCPCEPICHLLVRNGLFPTAPLLPRQAVSVELLDLFLALTEHSSDAVTAMSAALNASYRKRAFAITNVQGKKVQQPFRRGLGYALQWYDCALVEIERQKARAIASKFYELFKVPSGTGEEFLQPPTPSPSTTAPLDLQADECHRILQLRCAGCFGGRHFGSSFASGGDIHVAVDATFNHRRLRSASSSPEFYQPDFFISKEEVDAVGARIDQKRPPKVPRASTVPDIAVDSCQESHEAGTGSNVKTSMEKFDIGGLAALVCRHDIPLFIANVDTPGEQQKYAVSLIEHMFKFIPRNATVVALYDVGLYLLREIKATVQRKATSTFWEFDKLDRAAGGKDIALGTKMHQHVRSSMSKKTVALTKAIQRYNTECQALAAMRPPGCQIPVPDPLPTSMVELKRDNSLMENVWIEPVTDGSHRWVHDQDVRDGIRAMLRLQRCREERRRLGTEADNMFRWYRRELQAIMAAIDDPSNSYLMSQLRLQFEEVAELKSTWGTAFIPEASYDAHLSAIQQSAGSSPFTWIPVVVSGNLTSRSKLNVLVAEELDLECSQLEQDPSTRPSVEEVCLNDLYEEQFGLEVIVEREKHPLCTLIWQPPDDAQIQVDATILADLSRSYDPVQDATLSSRRLCNSAGGCIFIFNKDKEMKQLSDRYSRLNDECIVGISTMMQQQMGNQTQARRCAIFSSHDLNLARYDVNDSLFWRRMHPSRYFEKDVWILPIHRPTQEHWVAAVIIPYARQIFLFDSLAGERLWKRDIPIIMKFIQRLVDASRDNGWQLSVDLSIEWHAQPLFVNPVQSNSYDCGIWVIAFIVSVLRGFTLPGLNESDIATFRDALLQHVLHLPLQT</sequence>
<dbReference type="Proteomes" id="UP001140091">
    <property type="component" value="Unassembled WGS sequence"/>
</dbReference>
<keyword evidence="3" id="KW-0378">Hydrolase</keyword>
<protein>
    <recommendedName>
        <fullName evidence="5">Ubiquitin-like protease family profile domain-containing protein</fullName>
    </recommendedName>
</protein>
<dbReference type="GO" id="GO:0008234">
    <property type="term" value="F:cysteine-type peptidase activity"/>
    <property type="evidence" value="ECO:0007669"/>
    <property type="project" value="InterPro"/>
</dbReference>
<accession>A0A9W8MMN8</accession>
<keyword evidence="7" id="KW-1185">Reference proteome</keyword>
<dbReference type="Pfam" id="PF18758">
    <property type="entry name" value="KDZ"/>
    <property type="match status" value="1"/>
</dbReference>
<feature type="compositionally biased region" description="Low complexity" evidence="4">
    <location>
        <begin position="52"/>
        <end position="65"/>
    </location>
</feature>
<dbReference type="GO" id="GO:0019783">
    <property type="term" value="F:ubiquitin-like protein peptidase activity"/>
    <property type="evidence" value="ECO:0007669"/>
    <property type="project" value="UniProtKB-ARBA"/>
</dbReference>
<dbReference type="Gene3D" id="3.40.395.10">
    <property type="entry name" value="Adenoviral Proteinase, Chain A"/>
    <property type="match status" value="1"/>
</dbReference>
<proteinExistence type="inferred from homology"/>
<evidence type="ECO:0000313" key="7">
    <source>
        <dbReference type="Proteomes" id="UP001140091"/>
    </source>
</evidence>